<evidence type="ECO:0000256" key="2">
    <source>
        <dbReference type="SAM" id="SignalP"/>
    </source>
</evidence>
<name>T1E2L9_9DIPT</name>
<proteinExistence type="evidence at transcript level"/>
<protein>
    <submittedName>
        <fullName evidence="3">Putative secreted protein</fullName>
    </submittedName>
</protein>
<organism evidence="3">
    <name type="scientific">Psorophora albipes</name>
    <dbReference type="NCBI Taxonomy" id="869069"/>
    <lineage>
        <taxon>Eukaryota</taxon>
        <taxon>Metazoa</taxon>
        <taxon>Ecdysozoa</taxon>
        <taxon>Arthropoda</taxon>
        <taxon>Hexapoda</taxon>
        <taxon>Insecta</taxon>
        <taxon>Pterygota</taxon>
        <taxon>Neoptera</taxon>
        <taxon>Endopterygota</taxon>
        <taxon>Diptera</taxon>
        <taxon>Nematocera</taxon>
        <taxon>Culicoidea</taxon>
        <taxon>Culicidae</taxon>
        <taxon>Culicinae</taxon>
        <taxon>Aedini</taxon>
        <taxon>Psorophora</taxon>
    </lineage>
</organism>
<reference evidence="3" key="1">
    <citation type="journal article" date="2013" name="BMC Genomics">
        <title>A deep insight into the sialotranscriptome of the mosquito, Psorophora albipes.</title>
        <authorList>
            <person name="Chagas A.C."/>
            <person name="Calvo E."/>
            <person name="Rios-Velasquez C.M."/>
            <person name="Pessoa F.A."/>
            <person name="Medeiros J.F."/>
            <person name="Ribeiro J.M."/>
        </authorList>
    </citation>
    <scope>NUCLEOTIDE SEQUENCE</scope>
</reference>
<evidence type="ECO:0000313" key="3">
    <source>
        <dbReference type="EMBL" id="JAA94263.1"/>
    </source>
</evidence>
<accession>T1E2L9</accession>
<dbReference type="AlphaFoldDB" id="T1E2L9"/>
<dbReference type="EMBL" id="GALA01000589">
    <property type="protein sequence ID" value="JAA94263.1"/>
    <property type="molecule type" value="mRNA"/>
</dbReference>
<keyword evidence="2" id="KW-0732">Signal</keyword>
<feature type="signal peptide" evidence="2">
    <location>
        <begin position="1"/>
        <end position="20"/>
    </location>
</feature>
<feature type="chain" id="PRO_5004575189" evidence="2">
    <location>
        <begin position="21"/>
        <end position="129"/>
    </location>
</feature>
<evidence type="ECO:0000256" key="1">
    <source>
        <dbReference type="SAM" id="MobiDB-lite"/>
    </source>
</evidence>
<sequence>MKLLLLVTFVAPIVILAVVAFPNHRNGTSDSDSDDGGAEQQLFNSTLPDGEGGPFDPWRNNNSGPIQPRPFSWDDERETQNKSVATQRRHHGTPTGDSWGIHRHPSNYSSHRFSEPPQRDSRPSEWAME</sequence>
<feature type="region of interest" description="Disordered" evidence="1">
    <location>
        <begin position="25"/>
        <end position="129"/>
    </location>
</feature>
<feature type="compositionally biased region" description="Basic and acidic residues" evidence="1">
    <location>
        <begin position="112"/>
        <end position="123"/>
    </location>
</feature>